<protein>
    <submittedName>
        <fullName evidence="2">Uncharacterized protein</fullName>
    </submittedName>
</protein>
<dbReference type="RefSeq" id="WP_135762857.1">
    <property type="nucleotide sequence ID" value="NZ_RQHV01000014.1"/>
</dbReference>
<proteinExistence type="predicted"/>
<keyword evidence="1" id="KW-0472">Membrane</keyword>
<keyword evidence="1" id="KW-1133">Transmembrane helix</keyword>
<sequence>MIFLQLINPYSIEQIKSLEDKANAYETWVFILVFLVVLLALVSLLQRLAIVKLRKSHNLMKPGQKEKNILADVNTITQTLPEGAHFPQLNELLNTGLKFKFVVAGSSSEKTILIGQTEGTIKTHSTEITDYHLTIIIRKRGTSYHLEFRREGKVLILLPGSKQMTEMGARERFTIQKEESEEEYPNFNSIESNEPIRFRLGKVLTEDLKFPGGYFEFHFYTKNSESSHLDGNKEKHFYLKLYKIYPGYNTAKQNKDGYFPMLEKFETN</sequence>
<evidence type="ECO:0000256" key="1">
    <source>
        <dbReference type="SAM" id="Phobius"/>
    </source>
</evidence>
<evidence type="ECO:0000313" key="2">
    <source>
        <dbReference type="EMBL" id="TGN14114.1"/>
    </source>
</evidence>
<gene>
    <name evidence="2" type="ORF">EHS11_02565</name>
</gene>
<dbReference type="EMBL" id="RQHV01000014">
    <property type="protein sequence ID" value="TGN14114.1"/>
    <property type="molecule type" value="Genomic_DNA"/>
</dbReference>
<dbReference type="AlphaFoldDB" id="A0A4R9LS45"/>
<keyword evidence="3" id="KW-1185">Reference proteome</keyword>
<comment type="caution">
    <text evidence="2">The sequence shown here is derived from an EMBL/GenBank/DDBJ whole genome shotgun (WGS) entry which is preliminary data.</text>
</comment>
<keyword evidence="1" id="KW-0812">Transmembrane</keyword>
<organism evidence="2 3">
    <name type="scientific">Leptospira ilyithenensis</name>
    <dbReference type="NCBI Taxonomy" id="2484901"/>
    <lineage>
        <taxon>Bacteria</taxon>
        <taxon>Pseudomonadati</taxon>
        <taxon>Spirochaetota</taxon>
        <taxon>Spirochaetia</taxon>
        <taxon>Leptospirales</taxon>
        <taxon>Leptospiraceae</taxon>
        <taxon>Leptospira</taxon>
    </lineage>
</organism>
<feature type="transmembrane region" description="Helical" evidence="1">
    <location>
        <begin position="28"/>
        <end position="50"/>
    </location>
</feature>
<evidence type="ECO:0000313" key="3">
    <source>
        <dbReference type="Proteomes" id="UP000298264"/>
    </source>
</evidence>
<reference evidence="2" key="1">
    <citation type="journal article" date="2019" name="PLoS Negl. Trop. Dis.">
        <title>Revisiting the worldwide diversity of Leptospira species in the environment.</title>
        <authorList>
            <person name="Vincent A.T."/>
            <person name="Schiettekatte O."/>
            <person name="Bourhy P."/>
            <person name="Veyrier F.J."/>
            <person name="Picardeau M."/>
        </authorList>
    </citation>
    <scope>NUCLEOTIDE SEQUENCE [LARGE SCALE GENOMIC DNA]</scope>
    <source>
        <strain evidence="2">201400974</strain>
    </source>
</reference>
<dbReference type="OrthoDB" id="322623at2"/>
<name>A0A4R9LS45_9LEPT</name>
<dbReference type="Proteomes" id="UP000298264">
    <property type="component" value="Unassembled WGS sequence"/>
</dbReference>
<accession>A0A4R9LS45</accession>